<dbReference type="KEGG" id="vta:A3597"/>
<dbReference type="AlphaFoldDB" id="A0A2N8ZI07"/>
<dbReference type="EMBL" id="LT960611">
    <property type="protein sequence ID" value="SON51544.1"/>
    <property type="molecule type" value="Genomic_DNA"/>
</dbReference>
<gene>
    <name evidence="1" type="ORF">VTAP4600_A3597</name>
</gene>
<organism evidence="1 2">
    <name type="scientific">Vibrio tapetis subsp. tapetis</name>
    <dbReference type="NCBI Taxonomy" id="1671868"/>
    <lineage>
        <taxon>Bacteria</taxon>
        <taxon>Pseudomonadati</taxon>
        <taxon>Pseudomonadota</taxon>
        <taxon>Gammaproteobacteria</taxon>
        <taxon>Vibrionales</taxon>
        <taxon>Vibrionaceae</taxon>
        <taxon>Vibrio</taxon>
    </lineage>
</organism>
<accession>A0A2N8ZI07</accession>
<reference evidence="1 2" key="1">
    <citation type="submission" date="2017-10" db="EMBL/GenBank/DDBJ databases">
        <authorList>
            <person name="Banno H."/>
            <person name="Chua N.-H."/>
        </authorList>
    </citation>
    <scope>NUCLEOTIDE SEQUENCE [LARGE SCALE GENOMIC DNA]</scope>
    <source>
        <strain evidence="1">Vibrio tapetis CECT4600</strain>
    </source>
</reference>
<proteinExistence type="predicted"/>
<sequence length="125" mass="14375">MDFQVVDELCEQIDIEVEHVSADNVYDTLSKAFQKSDIIIFPKDNGYKRMSYLAAYSELGLIRCPKEKGYGKRNVSENSMRSYQSIMGPKLHRRDVNNQQQEMILDASILNGFTQLGMPDSYRVV</sequence>
<evidence type="ECO:0000313" key="2">
    <source>
        <dbReference type="Proteomes" id="UP000235828"/>
    </source>
</evidence>
<evidence type="ECO:0000313" key="1">
    <source>
        <dbReference type="EMBL" id="SON51544.1"/>
    </source>
</evidence>
<dbReference type="Proteomes" id="UP000235828">
    <property type="component" value="Chromosome A"/>
</dbReference>
<name>A0A2N8ZI07_9VIBR</name>
<protein>
    <submittedName>
        <fullName evidence="1">Transposase</fullName>
    </submittedName>
</protein>
<keyword evidence="2" id="KW-1185">Reference proteome</keyword>